<gene>
    <name evidence="6" type="ORF">RirG_068340</name>
</gene>
<keyword evidence="7" id="KW-1185">Reference proteome</keyword>
<comment type="subcellular location">
    <subcellularLocation>
        <location evidence="4">Cytoplasm</location>
    </subcellularLocation>
</comment>
<keyword evidence="1 4" id="KW-0963">Cytoplasm</keyword>
<dbReference type="GO" id="GO:0033290">
    <property type="term" value="C:eukaryotic 48S preinitiation complex"/>
    <property type="evidence" value="ECO:0007669"/>
    <property type="project" value="UniProtKB-UniRule"/>
</dbReference>
<comment type="similarity">
    <text evidence="4">Belongs to the eIF-3 subunit K family.</text>
</comment>
<name>A0A015KY89_RHIIW</name>
<evidence type="ECO:0000313" key="7">
    <source>
        <dbReference type="Proteomes" id="UP000022910"/>
    </source>
</evidence>
<evidence type="ECO:0000256" key="3">
    <source>
        <dbReference type="ARBA" id="ARBA00022917"/>
    </source>
</evidence>
<comment type="function">
    <text evidence="4">Component of the eukaryotic translation initiation factor 3 (eIF-3) complex, which is involved in protein synthesis of a specialized repertoire of mRNAs and, together with other initiation factors, stimulates binding of mRNA and methionyl-tRNAi to the 40S ribosome. The eIF-3 complex specifically targets and initiates translation of a subset of mRNAs involved in cell proliferation.</text>
</comment>
<dbReference type="GO" id="GO:0005852">
    <property type="term" value="C:eukaryotic translation initiation factor 3 complex"/>
    <property type="evidence" value="ECO:0007669"/>
    <property type="project" value="UniProtKB-UniRule"/>
</dbReference>
<keyword evidence="3 4" id="KW-0648">Protein biosynthesis</keyword>
<dbReference type="SMR" id="A0A015KY89"/>
<dbReference type="HOGENOM" id="CLU_076723_0_0_1"/>
<dbReference type="Pfam" id="PF10075">
    <property type="entry name" value="CSN8_PSD8_EIF3K"/>
    <property type="match status" value="1"/>
</dbReference>
<dbReference type="InterPro" id="IPR036388">
    <property type="entry name" value="WH-like_DNA-bd_sf"/>
</dbReference>
<dbReference type="Gene3D" id="1.25.40.250">
    <property type="entry name" value="ARM repeat, domain 1"/>
    <property type="match status" value="1"/>
</dbReference>
<keyword evidence="2 4" id="KW-0396">Initiation factor</keyword>
<dbReference type="InterPro" id="IPR036390">
    <property type="entry name" value="WH_DNA-bd_sf"/>
</dbReference>
<dbReference type="OrthoDB" id="337745at2759"/>
<dbReference type="PANTHER" id="PTHR13022">
    <property type="entry name" value="EUKARYOTIC TRANSLATION INITIATION FACTOR 3 SUBUNIT 11"/>
    <property type="match status" value="1"/>
</dbReference>
<dbReference type="PANTHER" id="PTHR13022:SF0">
    <property type="entry name" value="EUKARYOTIC TRANSLATION INITIATION FACTOR 3 SUBUNIT K"/>
    <property type="match status" value="1"/>
</dbReference>
<dbReference type="Gene3D" id="1.10.10.10">
    <property type="entry name" value="Winged helix-like DNA-binding domain superfamily/Winged helix DNA-binding domain"/>
    <property type="match status" value="1"/>
</dbReference>
<evidence type="ECO:0000256" key="1">
    <source>
        <dbReference type="ARBA" id="ARBA00022490"/>
    </source>
</evidence>
<comment type="caution">
    <text evidence="6">The sequence shown here is derived from an EMBL/GenBank/DDBJ whole genome shotgun (WGS) entry which is preliminary data.</text>
</comment>
<protein>
    <recommendedName>
        <fullName evidence="4">Eukaryotic translation initiation factor 3 subunit K</fullName>
        <shortName evidence="4">eIF3k</shortName>
    </recommendedName>
    <alternativeName>
        <fullName evidence="4">eIF-3 p25</fullName>
    </alternativeName>
</protein>
<dbReference type="GO" id="GO:0006446">
    <property type="term" value="P:regulation of translational initiation"/>
    <property type="evidence" value="ECO:0007669"/>
    <property type="project" value="InterPro"/>
</dbReference>
<dbReference type="Proteomes" id="UP000022910">
    <property type="component" value="Unassembled WGS sequence"/>
</dbReference>
<accession>A0A015KY89</accession>
<dbReference type="EMBL" id="JEMT01015261">
    <property type="protein sequence ID" value="EXX72539.1"/>
    <property type="molecule type" value="Genomic_DNA"/>
</dbReference>
<comment type="subunit">
    <text evidence="4">Component of the eukaryotic translation initiation factor 3 (eIF-3) complex.</text>
</comment>
<evidence type="ECO:0000259" key="5">
    <source>
        <dbReference type="PROSITE" id="PS50250"/>
    </source>
</evidence>
<dbReference type="FunFam" id="1.25.40.250:FF:000001">
    <property type="entry name" value="Eukaryotic translation initiation factor 3 subunit K"/>
    <property type="match status" value="1"/>
</dbReference>
<dbReference type="GO" id="GO:0003723">
    <property type="term" value="F:RNA binding"/>
    <property type="evidence" value="ECO:0007669"/>
    <property type="project" value="UniProtKB-UniRule"/>
</dbReference>
<dbReference type="HAMAP" id="MF_03010">
    <property type="entry name" value="eIF3k"/>
    <property type="match status" value="1"/>
</dbReference>
<proteinExistence type="inferred from homology"/>
<dbReference type="InterPro" id="IPR016020">
    <property type="entry name" value="Transl_init_fac_sub12_N_euk"/>
</dbReference>
<evidence type="ECO:0000256" key="2">
    <source>
        <dbReference type="ARBA" id="ARBA00022540"/>
    </source>
</evidence>
<organism evidence="6 7">
    <name type="scientific">Rhizophagus irregularis (strain DAOM 197198w)</name>
    <name type="common">Glomus intraradices</name>
    <dbReference type="NCBI Taxonomy" id="1432141"/>
    <lineage>
        <taxon>Eukaryota</taxon>
        <taxon>Fungi</taxon>
        <taxon>Fungi incertae sedis</taxon>
        <taxon>Mucoromycota</taxon>
        <taxon>Glomeromycotina</taxon>
        <taxon>Glomeromycetes</taxon>
        <taxon>Glomerales</taxon>
        <taxon>Glomeraceae</taxon>
        <taxon>Rhizophagus</taxon>
    </lineage>
</organism>
<sequence length="235" mass="26937">MSNNKSLLTPSPLNPTFRPDVIQSLIDGVDRYNPDNVSILEEYLSTQLQNEEYDLMANLAILKLYQFNPHLVNDVVISNILVKALTAIPNPDFNLCLYLLQEGSLSDDNVSKLILLQQLLEEARYQEFWEVYEKDDTYKDLSMEAVGFDTAIRKVILTAICMAYQTISVDLLRTYLNYPKGDTKFETFIQSQGLTTKDDVIIINTNYDNEAKPTVIRENIKFEQLTKVIGYSNEL</sequence>
<dbReference type="PROSITE" id="PS50250">
    <property type="entry name" value="PCI"/>
    <property type="match status" value="1"/>
</dbReference>
<feature type="domain" description="PCI" evidence="5">
    <location>
        <begin position="53"/>
        <end position="219"/>
    </location>
</feature>
<dbReference type="OMA" id="WKHQGQG"/>
<dbReference type="AlphaFoldDB" id="A0A015KY89"/>
<dbReference type="InterPro" id="IPR000717">
    <property type="entry name" value="PCI_dom"/>
</dbReference>
<dbReference type="STRING" id="1432141.A0A015KY89"/>
<dbReference type="GO" id="GO:0043022">
    <property type="term" value="F:ribosome binding"/>
    <property type="evidence" value="ECO:0007669"/>
    <property type="project" value="InterPro"/>
</dbReference>
<dbReference type="InterPro" id="IPR033464">
    <property type="entry name" value="CSN8_PSD8_EIF3K"/>
</dbReference>
<dbReference type="GO" id="GO:0003743">
    <property type="term" value="F:translation initiation factor activity"/>
    <property type="evidence" value="ECO:0007669"/>
    <property type="project" value="UniProtKB-UniRule"/>
</dbReference>
<dbReference type="SUPFAM" id="SSF46785">
    <property type="entry name" value="Winged helix' DNA-binding domain"/>
    <property type="match status" value="1"/>
</dbReference>
<dbReference type="InterPro" id="IPR016024">
    <property type="entry name" value="ARM-type_fold"/>
</dbReference>
<evidence type="ECO:0000256" key="4">
    <source>
        <dbReference type="HAMAP-Rule" id="MF_03010"/>
    </source>
</evidence>
<dbReference type="GO" id="GO:0001732">
    <property type="term" value="P:formation of cytoplasmic translation initiation complex"/>
    <property type="evidence" value="ECO:0007669"/>
    <property type="project" value="UniProtKB-UniRule"/>
</dbReference>
<reference evidence="6 7" key="1">
    <citation type="submission" date="2014-02" db="EMBL/GenBank/DDBJ databases">
        <title>Single nucleus genome sequencing reveals high similarity among nuclei of an endomycorrhizal fungus.</title>
        <authorList>
            <person name="Lin K."/>
            <person name="Geurts R."/>
            <person name="Zhang Z."/>
            <person name="Limpens E."/>
            <person name="Saunders D.G."/>
            <person name="Mu D."/>
            <person name="Pang E."/>
            <person name="Cao H."/>
            <person name="Cha H."/>
            <person name="Lin T."/>
            <person name="Zhou Q."/>
            <person name="Shang Y."/>
            <person name="Li Y."/>
            <person name="Ivanov S."/>
            <person name="Sharma T."/>
            <person name="Velzen R.V."/>
            <person name="Ruijter N.D."/>
            <person name="Aanen D.K."/>
            <person name="Win J."/>
            <person name="Kamoun S."/>
            <person name="Bisseling T."/>
            <person name="Huang S."/>
        </authorList>
    </citation>
    <scope>NUCLEOTIDE SEQUENCE [LARGE SCALE GENOMIC DNA]</scope>
    <source>
        <strain evidence="7">DAOM197198w</strain>
    </source>
</reference>
<dbReference type="GO" id="GO:0016282">
    <property type="term" value="C:eukaryotic 43S preinitiation complex"/>
    <property type="evidence" value="ECO:0007669"/>
    <property type="project" value="UniProtKB-UniRule"/>
</dbReference>
<dbReference type="InterPro" id="IPR009374">
    <property type="entry name" value="eIF3k"/>
</dbReference>
<evidence type="ECO:0000313" key="6">
    <source>
        <dbReference type="EMBL" id="EXX72539.1"/>
    </source>
</evidence>
<dbReference type="SUPFAM" id="SSF48371">
    <property type="entry name" value="ARM repeat"/>
    <property type="match status" value="1"/>
</dbReference>